<dbReference type="EC" id="3.2.2.23" evidence="15"/>
<evidence type="ECO:0000256" key="6">
    <source>
        <dbReference type="ARBA" id="ARBA00022771"/>
    </source>
</evidence>
<keyword evidence="7 15" id="KW-0378">Hydrolase</keyword>
<evidence type="ECO:0000256" key="9">
    <source>
        <dbReference type="ARBA" id="ARBA00023125"/>
    </source>
</evidence>
<dbReference type="Proteomes" id="UP000569951">
    <property type="component" value="Unassembled WGS sequence"/>
</dbReference>
<name>A0A841HX13_9DEIO</name>
<evidence type="ECO:0000256" key="11">
    <source>
        <dbReference type="ARBA" id="ARBA00023239"/>
    </source>
</evidence>
<proteinExistence type="inferred from homology"/>
<evidence type="ECO:0000256" key="14">
    <source>
        <dbReference type="ARBA" id="ARBA00044632"/>
    </source>
</evidence>
<keyword evidence="13 15" id="KW-0326">Glycosidase</keyword>
<dbReference type="Gene3D" id="3.20.190.10">
    <property type="entry name" value="MutM-like, N-terminal"/>
    <property type="match status" value="1"/>
</dbReference>
<protein>
    <recommendedName>
        <fullName evidence="15">Formamidopyrimidine-DNA glycosylase</fullName>
        <shortName evidence="15">Fapy-DNA glycosylase</shortName>
        <ecNumber evidence="15">3.2.2.23</ecNumber>
    </recommendedName>
    <alternativeName>
        <fullName evidence="15">DNA-(apurinic or apyrimidinic site) lyase MutM</fullName>
        <shortName evidence="15">AP lyase MutM</shortName>
        <ecNumber evidence="15">4.2.99.18</ecNumber>
    </alternativeName>
</protein>
<evidence type="ECO:0000256" key="4">
    <source>
        <dbReference type="ARBA" id="ARBA00022723"/>
    </source>
</evidence>
<dbReference type="Pfam" id="PF01149">
    <property type="entry name" value="Fapy_DNA_glyco"/>
    <property type="match status" value="1"/>
</dbReference>
<reference evidence="18 19" key="1">
    <citation type="submission" date="2020-08" db="EMBL/GenBank/DDBJ databases">
        <title>Genomic Encyclopedia of Type Strains, Phase IV (KMG-IV): sequencing the most valuable type-strain genomes for metagenomic binning, comparative biology and taxonomic classification.</title>
        <authorList>
            <person name="Goeker M."/>
        </authorList>
    </citation>
    <scope>NUCLEOTIDE SEQUENCE [LARGE SCALE GENOMIC DNA]</scope>
    <source>
        <strain evidence="18 19">DSM 21458</strain>
    </source>
</reference>
<feature type="active site" description="Proton donor; for delta-elimination activity" evidence="15">
    <location>
        <position position="254"/>
    </location>
</feature>
<dbReference type="GO" id="GO:0140078">
    <property type="term" value="F:class I DNA-(apurinic or apyrimidinic site) endonuclease activity"/>
    <property type="evidence" value="ECO:0007669"/>
    <property type="project" value="UniProtKB-EC"/>
</dbReference>
<comment type="catalytic activity">
    <reaction evidence="1 15">
        <text>Hydrolysis of DNA containing ring-opened 7-methylguanine residues, releasing 2,6-diamino-4-hydroxy-5-(N-methyl)formamidopyrimidine.</text>
        <dbReference type="EC" id="3.2.2.23"/>
    </reaction>
</comment>
<evidence type="ECO:0000259" key="17">
    <source>
        <dbReference type="PROSITE" id="PS51068"/>
    </source>
</evidence>
<dbReference type="SUPFAM" id="SSF81624">
    <property type="entry name" value="N-terminal domain of MutM-like DNA repair proteins"/>
    <property type="match status" value="1"/>
</dbReference>
<keyword evidence="10 15" id="KW-0234">DNA repair</keyword>
<dbReference type="GO" id="GO:0034039">
    <property type="term" value="F:8-oxo-7,8-dihydroguanine DNA N-glycosylase activity"/>
    <property type="evidence" value="ECO:0007669"/>
    <property type="project" value="TreeGrafter"/>
</dbReference>
<dbReference type="InterPro" id="IPR012319">
    <property type="entry name" value="FPG_cat"/>
</dbReference>
<dbReference type="Pfam" id="PF06831">
    <property type="entry name" value="H2TH"/>
    <property type="match status" value="1"/>
</dbReference>
<evidence type="ECO:0000313" key="18">
    <source>
        <dbReference type="EMBL" id="MBB6098071.1"/>
    </source>
</evidence>
<evidence type="ECO:0000256" key="8">
    <source>
        <dbReference type="ARBA" id="ARBA00022833"/>
    </source>
</evidence>
<dbReference type="PROSITE" id="PS51068">
    <property type="entry name" value="FPG_CAT"/>
    <property type="match status" value="1"/>
</dbReference>
<comment type="subunit">
    <text evidence="3 15">Monomer.</text>
</comment>
<dbReference type="InterPro" id="IPR010663">
    <property type="entry name" value="Znf_FPG/IleRS"/>
</dbReference>
<evidence type="ECO:0000256" key="13">
    <source>
        <dbReference type="ARBA" id="ARBA00023295"/>
    </source>
</evidence>
<dbReference type="PANTHER" id="PTHR22993">
    <property type="entry name" value="FORMAMIDOPYRIMIDINE-DNA GLYCOSYLASE"/>
    <property type="match status" value="1"/>
</dbReference>
<dbReference type="InterPro" id="IPR035937">
    <property type="entry name" value="FPG_N"/>
</dbReference>
<keyword evidence="12 15" id="KW-0511">Multifunctional enzyme</keyword>
<dbReference type="SUPFAM" id="SSF57716">
    <property type="entry name" value="Glucocorticoid receptor-like (DNA-binding domain)"/>
    <property type="match status" value="1"/>
</dbReference>
<dbReference type="GO" id="GO:0006284">
    <property type="term" value="P:base-excision repair"/>
    <property type="evidence" value="ECO:0007669"/>
    <property type="project" value="InterPro"/>
</dbReference>
<dbReference type="RefSeq" id="WP_183986108.1">
    <property type="nucleotide sequence ID" value="NZ_JACHHG010000004.1"/>
</dbReference>
<evidence type="ECO:0000256" key="12">
    <source>
        <dbReference type="ARBA" id="ARBA00023268"/>
    </source>
</evidence>
<keyword evidence="9 15" id="KW-0238">DNA-binding</keyword>
<comment type="caution">
    <text evidence="18">The sequence shown here is derived from an EMBL/GenBank/DDBJ whole genome shotgun (WGS) entry which is preliminary data.</text>
</comment>
<comment type="similarity">
    <text evidence="2 15">Belongs to the FPG family.</text>
</comment>
<evidence type="ECO:0000256" key="3">
    <source>
        <dbReference type="ARBA" id="ARBA00011245"/>
    </source>
</evidence>
<keyword evidence="11 15" id="KW-0456">Lyase</keyword>
<evidence type="ECO:0000256" key="2">
    <source>
        <dbReference type="ARBA" id="ARBA00009409"/>
    </source>
</evidence>
<accession>A0A841HX13</accession>
<dbReference type="SUPFAM" id="SSF46946">
    <property type="entry name" value="S13-like H2TH domain"/>
    <property type="match status" value="1"/>
</dbReference>
<comment type="catalytic activity">
    <reaction evidence="14 15">
        <text>2'-deoxyribonucleotide-(2'-deoxyribose 5'-phosphate)-2'-deoxyribonucleotide-DNA = a 3'-end 2'-deoxyribonucleotide-(2,3-dehydro-2,3-deoxyribose 5'-phosphate)-DNA + a 5'-end 5'-phospho-2'-deoxyribonucleoside-DNA + H(+)</text>
        <dbReference type="Rhea" id="RHEA:66592"/>
        <dbReference type="Rhea" id="RHEA-COMP:13180"/>
        <dbReference type="Rhea" id="RHEA-COMP:16897"/>
        <dbReference type="Rhea" id="RHEA-COMP:17067"/>
        <dbReference type="ChEBI" id="CHEBI:15378"/>
        <dbReference type="ChEBI" id="CHEBI:136412"/>
        <dbReference type="ChEBI" id="CHEBI:157695"/>
        <dbReference type="ChEBI" id="CHEBI:167181"/>
        <dbReference type="EC" id="4.2.99.18"/>
    </reaction>
</comment>
<feature type="active site" description="Proton donor; for beta-elimination activity" evidence="15">
    <location>
        <position position="53"/>
    </location>
</feature>
<keyword evidence="19" id="KW-1185">Reference proteome</keyword>
<evidence type="ECO:0000259" key="16">
    <source>
        <dbReference type="PROSITE" id="PS51066"/>
    </source>
</evidence>
<dbReference type="PROSITE" id="PS01242">
    <property type="entry name" value="ZF_FPG_1"/>
    <property type="match status" value="1"/>
</dbReference>
<evidence type="ECO:0000256" key="1">
    <source>
        <dbReference type="ARBA" id="ARBA00001668"/>
    </source>
</evidence>
<evidence type="ECO:0000256" key="7">
    <source>
        <dbReference type="ARBA" id="ARBA00022801"/>
    </source>
</evidence>
<dbReference type="SMART" id="SM01232">
    <property type="entry name" value="H2TH"/>
    <property type="match status" value="1"/>
</dbReference>
<dbReference type="HAMAP" id="MF_00103">
    <property type="entry name" value="Fapy_DNA_glycosyl"/>
    <property type="match status" value="1"/>
</dbReference>
<feature type="active site" description="Proton donor" evidence="15">
    <location>
        <position position="3"/>
    </location>
</feature>
<gene>
    <name evidence="15" type="primary">mutM</name>
    <name evidence="15" type="synonym">fpg</name>
    <name evidence="18" type="ORF">HNR42_001494</name>
</gene>
<feature type="domain" description="Formamidopyrimidine-DNA glycosylase catalytic" evidence="17">
    <location>
        <begin position="2"/>
        <end position="106"/>
    </location>
</feature>
<evidence type="ECO:0000256" key="5">
    <source>
        <dbReference type="ARBA" id="ARBA00022763"/>
    </source>
</evidence>
<sequence length="266" mass="29818">MPELPEVETTRRLIEPQLTGARVLRVEHAHPERYLRTAAIEGRTVSELARRGKYILVRFHEREPALELIVHLGMTGGFRPQGGPHTRVTLHTDRGPLFFNDARRFGKWLVVPEGDYRELPTLAAMGPEPLSDDFSLAEFVRAARSAGAVKPWLLSQKPVAGLGNIYADEALWRAGIHPETRGLDEAQATRLHAAIREVLARAVEVGGSTLSDNTYQQPDGKPGYFQLEHSVYARERQPCPRCGTEIRKYWLAQRGTHYCPTCQAAP</sequence>
<dbReference type="CDD" id="cd08966">
    <property type="entry name" value="EcFpg-like_N"/>
    <property type="match status" value="1"/>
</dbReference>
<feature type="binding site" evidence="15">
    <location>
        <position position="103"/>
    </location>
    <ligand>
        <name>DNA</name>
        <dbReference type="ChEBI" id="CHEBI:16991"/>
    </ligand>
</feature>
<dbReference type="PANTHER" id="PTHR22993:SF9">
    <property type="entry name" value="FORMAMIDOPYRIMIDINE-DNA GLYCOSYLASE"/>
    <property type="match status" value="1"/>
</dbReference>
<evidence type="ECO:0000256" key="10">
    <source>
        <dbReference type="ARBA" id="ARBA00023204"/>
    </source>
</evidence>
<dbReference type="InterPro" id="IPR000214">
    <property type="entry name" value="Znf_DNA_glyclase/AP_lyase"/>
</dbReference>
<keyword evidence="8 15" id="KW-0862">Zinc</keyword>
<dbReference type="PROSITE" id="PS51066">
    <property type="entry name" value="ZF_FPG_2"/>
    <property type="match status" value="1"/>
</dbReference>
<dbReference type="SMART" id="SM00898">
    <property type="entry name" value="Fapy_DNA_glyco"/>
    <property type="match status" value="1"/>
</dbReference>
<comment type="function">
    <text evidence="15">Involved in base excision repair of DNA damaged by oxidation or by mutagenic agents. Acts as DNA glycosylase that recognizes and removes damaged bases. Has a preference for oxidized purines, such as 7,8-dihydro-8-oxoguanine (8-oxoG). Has AP (apurinic/apyrimidinic) lyase activity and introduces nicks in the DNA strand. Cleaves the DNA backbone by beta-delta elimination to generate a single-strand break at the site of the removed base with both 3'- and 5'-phosphates.</text>
</comment>
<organism evidence="18 19">
    <name type="scientific">Deinobacterium chartae</name>
    <dbReference type="NCBI Taxonomy" id="521158"/>
    <lineage>
        <taxon>Bacteria</taxon>
        <taxon>Thermotogati</taxon>
        <taxon>Deinococcota</taxon>
        <taxon>Deinococci</taxon>
        <taxon>Deinococcales</taxon>
        <taxon>Deinococcaceae</taxon>
        <taxon>Deinobacterium</taxon>
    </lineage>
</organism>
<evidence type="ECO:0000313" key="19">
    <source>
        <dbReference type="Proteomes" id="UP000569951"/>
    </source>
</evidence>
<dbReference type="EC" id="4.2.99.18" evidence="15"/>
<dbReference type="NCBIfam" id="TIGR00577">
    <property type="entry name" value="fpg"/>
    <property type="match status" value="1"/>
</dbReference>
<keyword evidence="6 15" id="KW-0863">Zinc-finger</keyword>
<dbReference type="GO" id="GO:0008270">
    <property type="term" value="F:zinc ion binding"/>
    <property type="evidence" value="ECO:0007669"/>
    <property type="project" value="UniProtKB-UniRule"/>
</dbReference>
<dbReference type="InterPro" id="IPR020629">
    <property type="entry name" value="FPG_Glyclase"/>
</dbReference>
<evidence type="ECO:0000256" key="15">
    <source>
        <dbReference type="HAMAP-Rule" id="MF_00103"/>
    </source>
</evidence>
<dbReference type="InterPro" id="IPR010979">
    <property type="entry name" value="Ribosomal_uS13-like_H2TH"/>
</dbReference>
<dbReference type="InterPro" id="IPR015886">
    <property type="entry name" value="H2TH_FPG"/>
</dbReference>
<comment type="cofactor">
    <cofactor evidence="15">
        <name>Zn(2+)</name>
        <dbReference type="ChEBI" id="CHEBI:29105"/>
    </cofactor>
    <text evidence="15">Binds 1 zinc ion per subunit.</text>
</comment>
<dbReference type="EMBL" id="JACHHG010000004">
    <property type="protein sequence ID" value="MBB6098071.1"/>
    <property type="molecule type" value="Genomic_DNA"/>
</dbReference>
<dbReference type="Pfam" id="PF06827">
    <property type="entry name" value="zf-FPG_IleRS"/>
    <property type="match status" value="1"/>
</dbReference>
<feature type="active site" description="Schiff-base intermediate with DNA" evidence="15">
    <location>
        <position position="2"/>
    </location>
</feature>
<dbReference type="Gene3D" id="1.10.8.50">
    <property type="match status" value="1"/>
</dbReference>
<feature type="binding site" evidence="15">
    <location>
        <position position="85"/>
    </location>
    <ligand>
        <name>DNA</name>
        <dbReference type="ChEBI" id="CHEBI:16991"/>
    </ligand>
</feature>
<feature type="domain" description="FPG-type" evidence="16">
    <location>
        <begin position="230"/>
        <end position="264"/>
    </location>
</feature>
<keyword evidence="4 15" id="KW-0479">Metal-binding</keyword>
<comment type="caution">
    <text evidence="15">Lacks conserved residue(s) required for the propagation of feature annotation.</text>
</comment>
<dbReference type="GO" id="GO:0003684">
    <property type="term" value="F:damaged DNA binding"/>
    <property type="evidence" value="ECO:0007669"/>
    <property type="project" value="InterPro"/>
</dbReference>
<dbReference type="InterPro" id="IPR015887">
    <property type="entry name" value="DNA_glyclase_Znf_dom_DNA_BS"/>
</dbReference>
<dbReference type="AlphaFoldDB" id="A0A841HX13"/>
<dbReference type="FunFam" id="1.10.8.50:FF:000003">
    <property type="entry name" value="Formamidopyrimidine-DNA glycosylase"/>
    <property type="match status" value="1"/>
</dbReference>
<keyword evidence="5 15" id="KW-0227">DNA damage</keyword>
<dbReference type="NCBIfam" id="NF002211">
    <property type="entry name" value="PRK01103.1"/>
    <property type="match status" value="1"/>
</dbReference>